<dbReference type="Proteomes" id="UP000694872">
    <property type="component" value="Unplaced"/>
</dbReference>
<dbReference type="RefSeq" id="XP_013161505.1">
    <property type="nucleotide sequence ID" value="XM_013306051.1"/>
</dbReference>
<feature type="compositionally biased region" description="Acidic residues" evidence="1">
    <location>
        <begin position="12"/>
        <end position="23"/>
    </location>
</feature>
<evidence type="ECO:0000313" key="2">
    <source>
        <dbReference type="RefSeq" id="XP_013161505.1"/>
    </source>
</evidence>
<feature type="non-terminal residue" evidence="2">
    <location>
        <position position="170"/>
    </location>
</feature>
<feature type="non-terminal residue" evidence="2">
    <location>
        <position position="1"/>
    </location>
</feature>
<dbReference type="GeneID" id="106113325"/>
<protein>
    <submittedName>
        <fullName evidence="2">Uncharacterized protein LOC106113325</fullName>
    </submittedName>
</protein>
<gene>
    <name evidence="2" type="primary">LOC106113325</name>
</gene>
<dbReference type="AlphaFoldDB" id="A0AAJ7E3Q3"/>
<sequence length="170" mass="19338">EEIPEVPQVLELPEETKEEDIPTDDGKPRKIKTTKRTIKKQLGPKLETTEITSTQIDDETPFITVHTTEETLDDTTSPLDTLHDTQNDTLLEQQQGKVIEEEPEQVQIDQVKTESGETQQVKTIKRVIKKRKGPKKEVTEITTIEKEGEEPVTSIVVKEEPAPDFEEIPE</sequence>
<accession>A0AAJ7E3Q3</accession>
<dbReference type="KEGG" id="pxu:106113325"/>
<organism evidence="2">
    <name type="scientific">Papilio xuthus</name>
    <name type="common">Asian swallowtail butterfly</name>
    <dbReference type="NCBI Taxonomy" id="66420"/>
    <lineage>
        <taxon>Eukaryota</taxon>
        <taxon>Metazoa</taxon>
        <taxon>Ecdysozoa</taxon>
        <taxon>Arthropoda</taxon>
        <taxon>Hexapoda</taxon>
        <taxon>Insecta</taxon>
        <taxon>Pterygota</taxon>
        <taxon>Neoptera</taxon>
        <taxon>Endopterygota</taxon>
        <taxon>Lepidoptera</taxon>
        <taxon>Glossata</taxon>
        <taxon>Ditrysia</taxon>
        <taxon>Papilionoidea</taxon>
        <taxon>Papilionidae</taxon>
        <taxon>Papilioninae</taxon>
        <taxon>Papilio</taxon>
    </lineage>
</organism>
<evidence type="ECO:0000256" key="1">
    <source>
        <dbReference type="SAM" id="MobiDB-lite"/>
    </source>
</evidence>
<feature type="compositionally biased region" description="Low complexity" evidence="1">
    <location>
        <begin position="1"/>
        <end position="11"/>
    </location>
</feature>
<feature type="region of interest" description="Disordered" evidence="1">
    <location>
        <begin position="1"/>
        <end position="29"/>
    </location>
</feature>
<name>A0AAJ7E3Q3_PAPXU</name>
<proteinExistence type="predicted"/>
<reference evidence="2" key="1">
    <citation type="submission" date="2025-08" db="UniProtKB">
        <authorList>
            <consortium name="RefSeq"/>
        </authorList>
    </citation>
    <scope>IDENTIFICATION</scope>
</reference>